<dbReference type="Proteomes" id="UP001611494">
    <property type="component" value="Unassembled WGS sequence"/>
</dbReference>
<keyword evidence="2" id="KW-0489">Methyltransferase</keyword>
<feature type="domain" description="Methyltransferase type 11" evidence="1">
    <location>
        <begin position="37"/>
        <end position="134"/>
    </location>
</feature>
<dbReference type="Pfam" id="PF08241">
    <property type="entry name" value="Methyltransf_11"/>
    <property type="match status" value="1"/>
</dbReference>
<organism evidence="2 3">
    <name type="scientific">Nocardia testacea</name>
    <dbReference type="NCBI Taxonomy" id="248551"/>
    <lineage>
        <taxon>Bacteria</taxon>
        <taxon>Bacillati</taxon>
        <taxon>Actinomycetota</taxon>
        <taxon>Actinomycetes</taxon>
        <taxon>Mycobacteriales</taxon>
        <taxon>Nocardiaceae</taxon>
        <taxon>Nocardia</taxon>
    </lineage>
</organism>
<dbReference type="InterPro" id="IPR029063">
    <property type="entry name" value="SAM-dependent_MTases_sf"/>
</dbReference>
<evidence type="ECO:0000313" key="2">
    <source>
        <dbReference type="EMBL" id="MFI2233750.1"/>
    </source>
</evidence>
<evidence type="ECO:0000259" key="1">
    <source>
        <dbReference type="Pfam" id="PF08241"/>
    </source>
</evidence>
<dbReference type="GO" id="GO:0032259">
    <property type="term" value="P:methylation"/>
    <property type="evidence" value="ECO:0007669"/>
    <property type="project" value="UniProtKB-KW"/>
</dbReference>
<dbReference type="EMBL" id="JBIRYL010000016">
    <property type="protein sequence ID" value="MFI2233750.1"/>
    <property type="molecule type" value="Genomic_DNA"/>
</dbReference>
<dbReference type="CDD" id="cd02440">
    <property type="entry name" value="AdoMet_MTases"/>
    <property type="match status" value="1"/>
</dbReference>
<name>A0ABW7W690_9NOCA</name>
<proteinExistence type="predicted"/>
<dbReference type="Gene3D" id="3.40.50.150">
    <property type="entry name" value="Vaccinia Virus protein VP39"/>
    <property type="match status" value="1"/>
</dbReference>
<reference evidence="2 3" key="1">
    <citation type="submission" date="2024-10" db="EMBL/GenBank/DDBJ databases">
        <title>The Natural Products Discovery Center: Release of the First 8490 Sequenced Strains for Exploring Actinobacteria Biosynthetic Diversity.</title>
        <authorList>
            <person name="Kalkreuter E."/>
            <person name="Kautsar S.A."/>
            <person name="Yang D."/>
            <person name="Bader C.D."/>
            <person name="Teijaro C.N."/>
            <person name="Fluegel L."/>
            <person name="Davis C.M."/>
            <person name="Simpson J.R."/>
            <person name="Lauterbach L."/>
            <person name="Steele A.D."/>
            <person name="Gui C."/>
            <person name="Meng S."/>
            <person name="Li G."/>
            <person name="Viehrig K."/>
            <person name="Ye F."/>
            <person name="Su P."/>
            <person name="Kiefer A.F."/>
            <person name="Nichols A."/>
            <person name="Cepeda A.J."/>
            <person name="Yan W."/>
            <person name="Fan B."/>
            <person name="Jiang Y."/>
            <person name="Adhikari A."/>
            <person name="Zheng C.-J."/>
            <person name="Schuster L."/>
            <person name="Cowan T.M."/>
            <person name="Smanski M.J."/>
            <person name="Chevrette M.G."/>
            <person name="De Carvalho L.P.S."/>
            <person name="Shen B."/>
        </authorList>
    </citation>
    <scope>NUCLEOTIDE SEQUENCE [LARGE SCALE GENOMIC DNA]</scope>
    <source>
        <strain evidence="2 3">NPDC019377</strain>
    </source>
</reference>
<keyword evidence="2" id="KW-0808">Transferase</keyword>
<dbReference type="PANTHER" id="PTHR43591">
    <property type="entry name" value="METHYLTRANSFERASE"/>
    <property type="match status" value="1"/>
</dbReference>
<accession>A0ABW7W690</accession>
<dbReference type="SUPFAM" id="SSF53335">
    <property type="entry name" value="S-adenosyl-L-methionine-dependent methyltransferases"/>
    <property type="match status" value="1"/>
</dbReference>
<comment type="caution">
    <text evidence="2">The sequence shown here is derived from an EMBL/GenBank/DDBJ whole genome shotgun (WGS) entry which is preliminary data.</text>
</comment>
<evidence type="ECO:0000313" key="3">
    <source>
        <dbReference type="Proteomes" id="UP001611494"/>
    </source>
</evidence>
<keyword evidence="3" id="KW-1185">Reference proteome</keyword>
<gene>
    <name evidence="2" type="ORF">ACH49Z_28270</name>
</gene>
<dbReference type="RefSeq" id="WP_051165444.1">
    <property type="nucleotide sequence ID" value="NZ_JBIRYL010000016.1"/>
</dbReference>
<dbReference type="PANTHER" id="PTHR43591:SF24">
    <property type="entry name" value="2-METHOXY-6-POLYPRENYL-1,4-BENZOQUINOL METHYLASE, MITOCHONDRIAL"/>
    <property type="match status" value="1"/>
</dbReference>
<dbReference type="InterPro" id="IPR013216">
    <property type="entry name" value="Methyltransf_11"/>
</dbReference>
<protein>
    <submittedName>
        <fullName evidence="2">Methyltransferase domain-containing protein</fullName>
    </submittedName>
</protein>
<sequence length="254" mass="27301">MAVLIRVLDLQAALPGIRRMRRWGHRALDTAPGERALDVGSGTGSEVLEFARRVGDRGEAVGVDPNPAMLAAARERAAAAGVEARFVEGDAYRLPFEDDSFDVVRCERVYQHLDDPTAATAEIARVLRPGGRALLVDTDWQTAILHPGDPAVVARMTAAMLDTTPNATAGRSLRGLLVAAGFDIDDMGSEAVIWDPVTVRPMFDQLGRRALANGVITQQERDDLTAAIDAGIAIGDYLLSVTMFAVLAHLPPRR</sequence>
<dbReference type="GO" id="GO:0008168">
    <property type="term" value="F:methyltransferase activity"/>
    <property type="evidence" value="ECO:0007669"/>
    <property type="project" value="UniProtKB-KW"/>
</dbReference>